<proteinExistence type="predicted"/>
<keyword evidence="2 3" id="KW-0808">Transferase</keyword>
<dbReference type="Proteomes" id="UP000032232">
    <property type="component" value="Unassembled WGS sequence"/>
</dbReference>
<dbReference type="Gene3D" id="3.40.50.150">
    <property type="entry name" value="Vaccinia Virus protein VP39"/>
    <property type="match status" value="1"/>
</dbReference>
<dbReference type="InterPro" id="IPR029063">
    <property type="entry name" value="SAM-dependent_MTases_sf"/>
</dbReference>
<dbReference type="EC" id="2.1.1.171" evidence="3"/>
<dbReference type="SUPFAM" id="SSF53335">
    <property type="entry name" value="S-adenosyl-L-methionine-dependent methyltransferases"/>
    <property type="match status" value="1"/>
</dbReference>
<dbReference type="PANTHER" id="PTHR43542">
    <property type="entry name" value="METHYLTRANSFERASE"/>
    <property type="match status" value="1"/>
</dbReference>
<evidence type="ECO:0000256" key="1">
    <source>
        <dbReference type="ARBA" id="ARBA00022603"/>
    </source>
</evidence>
<dbReference type="PATRIC" id="fig|935700.4.peg.602"/>
<dbReference type="CDD" id="cd02440">
    <property type="entry name" value="AdoMet_MTases"/>
    <property type="match status" value="1"/>
</dbReference>
<gene>
    <name evidence="3" type="primary">rsmD</name>
    <name evidence="3" type="ORF">jaqu_05700</name>
</gene>
<dbReference type="GO" id="GO:0052913">
    <property type="term" value="F:16S rRNA (guanine(966)-N(2))-methyltransferase activity"/>
    <property type="evidence" value="ECO:0007669"/>
    <property type="project" value="UniProtKB-EC"/>
</dbReference>
<organism evidence="3 4">
    <name type="scientific">Jannaschia aquimarina</name>
    <dbReference type="NCBI Taxonomy" id="935700"/>
    <lineage>
        <taxon>Bacteria</taxon>
        <taxon>Pseudomonadati</taxon>
        <taxon>Pseudomonadota</taxon>
        <taxon>Alphaproteobacteria</taxon>
        <taxon>Rhodobacterales</taxon>
        <taxon>Roseobacteraceae</taxon>
        <taxon>Jannaschia</taxon>
    </lineage>
</organism>
<accession>A0A0D1EJ75</accession>
<keyword evidence="4" id="KW-1185">Reference proteome</keyword>
<sequence>MRIVGGRWRGRRLAPVGKGDAAARLRPTADRVREAMFNALTHGPDAVDLDGLRVLDVFAGTGALGFEALSRGAAEATFIESGRPALALLRANADLLGAEARIHARDALRPGPGSPHDLIFLDPPYGKGLGEKAVAMLLREGWIAPDAFIVWEEAARPALPVGWDRLDERRYGDTLVTFARAGIQDRAGA</sequence>
<protein>
    <submittedName>
        <fullName evidence="3">RsmD protein</fullName>
        <ecNumber evidence="3">2.1.1.171</ecNumber>
    </submittedName>
</protein>
<dbReference type="PIRSF" id="PIRSF004553">
    <property type="entry name" value="CHP00095"/>
    <property type="match status" value="1"/>
</dbReference>
<dbReference type="InterPro" id="IPR002052">
    <property type="entry name" value="DNA_methylase_N6_adenine_CS"/>
</dbReference>
<reference evidence="3 4" key="1">
    <citation type="submission" date="2015-02" db="EMBL/GenBank/DDBJ databases">
        <title>Genome Sequence of Jannaschia aquimarina DSM28248, a member of the Roseobacter clade.</title>
        <authorList>
            <person name="Voget S."/>
            <person name="Daniel R."/>
        </authorList>
    </citation>
    <scope>NUCLEOTIDE SEQUENCE [LARGE SCALE GENOMIC DNA]</scope>
    <source>
        <strain evidence="3 4">GSW-M26</strain>
    </source>
</reference>
<dbReference type="AlphaFoldDB" id="A0A0D1EJ75"/>
<dbReference type="NCBIfam" id="TIGR00095">
    <property type="entry name" value="16S rRNA (guanine(966)-N(2))-methyltransferase RsmD"/>
    <property type="match status" value="1"/>
</dbReference>
<name>A0A0D1EJ75_9RHOB</name>
<dbReference type="STRING" id="935700.jaqu_05700"/>
<dbReference type="PROSITE" id="PS00092">
    <property type="entry name" value="N6_MTASE"/>
    <property type="match status" value="1"/>
</dbReference>
<keyword evidence="1 3" id="KW-0489">Methyltransferase</keyword>
<evidence type="ECO:0000313" key="4">
    <source>
        <dbReference type="Proteomes" id="UP000032232"/>
    </source>
</evidence>
<dbReference type="InterPro" id="IPR004398">
    <property type="entry name" value="RNA_MeTrfase_RsmD"/>
</dbReference>
<comment type="caution">
    <text evidence="3">The sequence shown here is derived from an EMBL/GenBank/DDBJ whole genome shotgun (WGS) entry which is preliminary data.</text>
</comment>
<dbReference type="Pfam" id="PF03602">
    <property type="entry name" value="Cons_hypoth95"/>
    <property type="match status" value="1"/>
</dbReference>
<dbReference type="GO" id="GO:0003676">
    <property type="term" value="F:nucleic acid binding"/>
    <property type="evidence" value="ECO:0007669"/>
    <property type="project" value="InterPro"/>
</dbReference>
<evidence type="ECO:0000313" key="3">
    <source>
        <dbReference type="EMBL" id="KIT17679.1"/>
    </source>
</evidence>
<dbReference type="OrthoDB" id="9803017at2"/>
<dbReference type="EMBL" id="JYFE01000016">
    <property type="protein sequence ID" value="KIT17679.1"/>
    <property type="molecule type" value="Genomic_DNA"/>
</dbReference>
<dbReference type="RefSeq" id="WP_043917424.1">
    <property type="nucleotide sequence ID" value="NZ_FZPF01000002.1"/>
</dbReference>
<dbReference type="PANTHER" id="PTHR43542:SF1">
    <property type="entry name" value="METHYLTRANSFERASE"/>
    <property type="match status" value="1"/>
</dbReference>
<evidence type="ECO:0000256" key="2">
    <source>
        <dbReference type="ARBA" id="ARBA00022679"/>
    </source>
</evidence>